<sequence>MRLADFIRKDMDRIIEAWVDFARTVDVPQAPLGQVELRDHAEGILRTVALDMQSPQTSRQQQDKSRGLGPATAQDAFSKTHAVMRHISGFSLDQMVSEYRALRSSVLRLWLAQGHAGEAHELDDMVRFNEAIDQALIESISAYEQSVEVTRKMVLGVLGHDLRTPLGAALLGAQMLRRKTSTDRGMKITDQIISSVERANQMVESLLDLARVNFGGGIPIQREAGDLKAVCAALVAELRSRYPQSQIVHHEAGEVVGDFDPVRMGQVFSNLIGNAVQHGDPRKAITVSLERVDSSAQFSVHNHGEPIPTDAMSHLFSPQGRYSRYASGQQDASGGLGLGLFIANEIVTAHGGTIEVRSTRESGTVFQASIPLG</sequence>
<reference evidence="7" key="1">
    <citation type="submission" date="2016-10" db="EMBL/GenBank/DDBJ databases">
        <authorList>
            <person name="Varghese N."/>
            <person name="Submissions S."/>
        </authorList>
    </citation>
    <scope>NUCLEOTIDE SEQUENCE [LARGE SCALE GENOMIC DNA]</scope>
    <source>
        <strain evidence="7">NRRL B-59562</strain>
    </source>
</reference>
<feature type="region of interest" description="Disordered" evidence="4">
    <location>
        <begin position="51"/>
        <end position="72"/>
    </location>
</feature>
<dbReference type="SUPFAM" id="SSF47384">
    <property type="entry name" value="Homodimeric domain of signal transducing histidine kinase"/>
    <property type="match status" value="1"/>
</dbReference>
<dbReference type="RefSeq" id="WP_090231113.1">
    <property type="nucleotide sequence ID" value="NZ_FNNU01000006.1"/>
</dbReference>
<dbReference type="InterPro" id="IPR003661">
    <property type="entry name" value="HisK_dim/P_dom"/>
</dbReference>
<dbReference type="InterPro" id="IPR004358">
    <property type="entry name" value="Sig_transdc_His_kin-like_C"/>
</dbReference>
<dbReference type="PANTHER" id="PTHR43547:SF2">
    <property type="entry name" value="HYBRID SIGNAL TRANSDUCTION HISTIDINE KINASE C"/>
    <property type="match status" value="1"/>
</dbReference>
<dbReference type="Pfam" id="PF14361">
    <property type="entry name" value="RsbRD_N"/>
    <property type="match status" value="1"/>
</dbReference>
<dbReference type="AlphaFoldDB" id="A0A1H3EEY3"/>
<accession>A0A1H3EEY3</accession>
<organism evidence="6 7">
    <name type="scientific">Pseudomonas kuykendallii</name>
    <dbReference type="NCBI Taxonomy" id="1007099"/>
    <lineage>
        <taxon>Bacteria</taxon>
        <taxon>Pseudomonadati</taxon>
        <taxon>Pseudomonadota</taxon>
        <taxon>Gammaproteobacteria</taxon>
        <taxon>Pseudomonadales</taxon>
        <taxon>Pseudomonadaceae</taxon>
        <taxon>Pseudomonas</taxon>
    </lineage>
</organism>
<proteinExistence type="predicted"/>
<evidence type="ECO:0000256" key="3">
    <source>
        <dbReference type="ARBA" id="ARBA00022553"/>
    </source>
</evidence>
<keyword evidence="7" id="KW-1185">Reference proteome</keyword>
<evidence type="ECO:0000256" key="1">
    <source>
        <dbReference type="ARBA" id="ARBA00000085"/>
    </source>
</evidence>
<dbReference type="InterPro" id="IPR036097">
    <property type="entry name" value="HisK_dim/P_sf"/>
</dbReference>
<dbReference type="SMART" id="SM00388">
    <property type="entry name" value="HisKA"/>
    <property type="match status" value="1"/>
</dbReference>
<dbReference type="PRINTS" id="PR00344">
    <property type="entry name" value="BCTRLSENSOR"/>
</dbReference>
<dbReference type="Pfam" id="PF00512">
    <property type="entry name" value="HisKA"/>
    <property type="match status" value="1"/>
</dbReference>
<dbReference type="OrthoDB" id="8807260at2"/>
<dbReference type="Gene3D" id="1.10.287.130">
    <property type="match status" value="1"/>
</dbReference>
<dbReference type="CDD" id="cd00082">
    <property type="entry name" value="HisKA"/>
    <property type="match status" value="1"/>
</dbReference>
<dbReference type="EMBL" id="FNNU01000006">
    <property type="protein sequence ID" value="SDX77261.1"/>
    <property type="molecule type" value="Genomic_DNA"/>
</dbReference>
<evidence type="ECO:0000313" key="7">
    <source>
        <dbReference type="Proteomes" id="UP000243778"/>
    </source>
</evidence>
<dbReference type="Proteomes" id="UP000243778">
    <property type="component" value="Unassembled WGS sequence"/>
</dbReference>
<dbReference type="InterPro" id="IPR003594">
    <property type="entry name" value="HATPase_dom"/>
</dbReference>
<dbReference type="CDD" id="cd00075">
    <property type="entry name" value="HATPase"/>
    <property type="match status" value="1"/>
</dbReference>
<comment type="catalytic activity">
    <reaction evidence="1">
        <text>ATP + protein L-histidine = ADP + protein N-phospho-L-histidine.</text>
        <dbReference type="EC" id="2.7.13.3"/>
    </reaction>
</comment>
<dbReference type="Gene3D" id="3.30.565.10">
    <property type="entry name" value="Histidine kinase-like ATPase, C-terminal domain"/>
    <property type="match status" value="1"/>
</dbReference>
<evidence type="ECO:0000256" key="2">
    <source>
        <dbReference type="ARBA" id="ARBA00012438"/>
    </source>
</evidence>
<keyword evidence="3" id="KW-0597">Phosphoprotein</keyword>
<dbReference type="InterPro" id="IPR036890">
    <property type="entry name" value="HATPase_C_sf"/>
</dbReference>
<evidence type="ECO:0000313" key="6">
    <source>
        <dbReference type="EMBL" id="SDX77261.1"/>
    </source>
</evidence>
<evidence type="ECO:0000259" key="5">
    <source>
        <dbReference type="PROSITE" id="PS50109"/>
    </source>
</evidence>
<dbReference type="PROSITE" id="PS50109">
    <property type="entry name" value="HIS_KIN"/>
    <property type="match status" value="1"/>
</dbReference>
<dbReference type="SUPFAM" id="SSF55874">
    <property type="entry name" value="ATPase domain of HSP90 chaperone/DNA topoisomerase II/histidine kinase"/>
    <property type="match status" value="1"/>
</dbReference>
<dbReference type="PANTHER" id="PTHR43547">
    <property type="entry name" value="TWO-COMPONENT HISTIDINE KINASE"/>
    <property type="match status" value="1"/>
</dbReference>
<feature type="domain" description="Histidine kinase" evidence="5">
    <location>
        <begin position="157"/>
        <end position="373"/>
    </location>
</feature>
<evidence type="ECO:0000256" key="4">
    <source>
        <dbReference type="SAM" id="MobiDB-lite"/>
    </source>
</evidence>
<dbReference type="GO" id="GO:0000155">
    <property type="term" value="F:phosphorelay sensor kinase activity"/>
    <property type="evidence" value="ECO:0007669"/>
    <property type="project" value="InterPro"/>
</dbReference>
<protein>
    <recommendedName>
        <fullName evidence="2">histidine kinase</fullName>
        <ecNumber evidence="2">2.7.13.3</ecNumber>
    </recommendedName>
</protein>
<dbReference type="InterPro" id="IPR025751">
    <property type="entry name" value="RsbRD_N_dom"/>
</dbReference>
<dbReference type="STRING" id="1007099.SAMN05216287_3689"/>
<gene>
    <name evidence="6" type="ORF">SAMN05216287_3689</name>
</gene>
<dbReference type="Pfam" id="PF02518">
    <property type="entry name" value="HATPase_c"/>
    <property type="match status" value="1"/>
</dbReference>
<name>A0A1H3EEY3_9PSED</name>
<dbReference type="EC" id="2.7.13.3" evidence="2"/>
<dbReference type="SMART" id="SM00387">
    <property type="entry name" value="HATPase_c"/>
    <property type="match status" value="1"/>
</dbReference>
<dbReference type="InterPro" id="IPR005467">
    <property type="entry name" value="His_kinase_dom"/>
</dbReference>